<keyword evidence="5 9" id="KW-0010">Activator</keyword>
<dbReference type="GO" id="GO:0046966">
    <property type="term" value="F:nuclear thyroid hormone receptor binding"/>
    <property type="evidence" value="ECO:0007669"/>
    <property type="project" value="TreeGrafter"/>
</dbReference>
<accession>A0A9Q0XPK5</accession>
<dbReference type="OrthoDB" id="2281547at2759"/>
<evidence type="ECO:0000256" key="1">
    <source>
        <dbReference type="ARBA" id="ARBA00004123"/>
    </source>
</evidence>
<comment type="function">
    <text evidence="9">Component of the Mediator complex, a coactivator involved in the regulated transcription of nearly all RNA polymerase II-dependent genes. Mediator functions as a bridge to convey information from gene-specific regulatory proteins to the basal RNA polymerase II transcription machinery. Mediator is recruited to promoters by direct interactions with regulatory proteins and serves as a scaffold for the assembly of a functional preinitiation complex with RNA polymerase II and the general transcription factors.</text>
</comment>
<evidence type="ECO:0000256" key="5">
    <source>
        <dbReference type="ARBA" id="ARBA00023159"/>
    </source>
</evidence>
<comment type="subcellular location">
    <subcellularLocation>
        <location evidence="1 9">Nucleus</location>
    </subcellularLocation>
</comment>
<keyword evidence="4 9" id="KW-0805">Transcription regulation</keyword>
<evidence type="ECO:0000313" key="13">
    <source>
        <dbReference type="Proteomes" id="UP001142489"/>
    </source>
</evidence>
<feature type="domain" description="Mediator complex subunit Med1" evidence="11">
    <location>
        <begin position="3"/>
        <end position="66"/>
    </location>
</feature>
<sequence length="195" mass="21370">MNTLEGLAKEKGLNYHVSPNGAICYITSESFYIEIHLAIDGEVVDVKLAHPGKSSRNCEDLLQLLSGITKASGFVALQSLEKDLGLLSALHKTPDMDRVTEVLCGKVGYLAPSSRGTPMSLEYYLSQYQILDEQIAGLKMQGRKVFVTIKETDASYRLPLAPLIVSSLTDEDRKAEESQHSMPKEHARCSAVTSP</sequence>
<evidence type="ECO:0000256" key="10">
    <source>
        <dbReference type="SAM" id="MobiDB-lite"/>
    </source>
</evidence>
<comment type="caution">
    <text evidence="12">The sequence shown here is derived from an EMBL/GenBank/DDBJ whole genome shotgun (WGS) entry which is preliminary data.</text>
</comment>
<dbReference type="AlphaFoldDB" id="A0A9Q0XPK5"/>
<dbReference type="Proteomes" id="UP001142489">
    <property type="component" value="Unassembled WGS sequence"/>
</dbReference>
<evidence type="ECO:0000256" key="4">
    <source>
        <dbReference type="ARBA" id="ARBA00023015"/>
    </source>
</evidence>
<reference evidence="12" key="1">
    <citation type="journal article" date="2023" name="DNA Res.">
        <title>Chromosome-level genome assembly of Phrynocephalus forsythii using third-generation DNA sequencing and Hi-C analysis.</title>
        <authorList>
            <person name="Qi Y."/>
            <person name="Zhao W."/>
            <person name="Zhao Y."/>
            <person name="Niu C."/>
            <person name="Cao S."/>
            <person name="Zhang Y."/>
        </authorList>
    </citation>
    <scope>NUCLEOTIDE SEQUENCE</scope>
    <source>
        <tissue evidence="12">Muscle</tissue>
    </source>
</reference>
<evidence type="ECO:0000313" key="12">
    <source>
        <dbReference type="EMBL" id="KAJ7322687.1"/>
    </source>
</evidence>
<dbReference type="InterPro" id="IPR051999">
    <property type="entry name" value="Mediator_complex_subunit_1"/>
</dbReference>
<comment type="similarity">
    <text evidence="2 9">Belongs to the Mediator complex subunit 1 family.</text>
</comment>
<organism evidence="12 13">
    <name type="scientific">Phrynocephalus forsythii</name>
    <dbReference type="NCBI Taxonomy" id="171643"/>
    <lineage>
        <taxon>Eukaryota</taxon>
        <taxon>Metazoa</taxon>
        <taxon>Chordata</taxon>
        <taxon>Craniata</taxon>
        <taxon>Vertebrata</taxon>
        <taxon>Euteleostomi</taxon>
        <taxon>Lepidosauria</taxon>
        <taxon>Squamata</taxon>
        <taxon>Bifurcata</taxon>
        <taxon>Unidentata</taxon>
        <taxon>Episquamata</taxon>
        <taxon>Toxicofera</taxon>
        <taxon>Iguania</taxon>
        <taxon>Acrodonta</taxon>
        <taxon>Agamidae</taxon>
        <taxon>Agaminae</taxon>
        <taxon>Phrynocephalus</taxon>
    </lineage>
</organism>
<protein>
    <recommendedName>
        <fullName evidence="3 9">Mediator of RNA polymerase II transcription subunit 1</fullName>
    </recommendedName>
    <alternativeName>
        <fullName evidence="8 9">Mediator complex subunit 1</fullName>
    </alternativeName>
</protein>
<feature type="region of interest" description="Disordered" evidence="10">
    <location>
        <begin position="171"/>
        <end position="195"/>
    </location>
</feature>
<dbReference type="InterPro" id="IPR019680">
    <property type="entry name" value="Mediator_Med1"/>
</dbReference>
<evidence type="ECO:0000256" key="2">
    <source>
        <dbReference type="ARBA" id="ARBA00006210"/>
    </source>
</evidence>
<dbReference type="PANTHER" id="PTHR12881">
    <property type="entry name" value="MEDIATOR OF RNA POLYMERASE II TRANSCRIPTION SUBUNIT 1"/>
    <property type="match status" value="1"/>
</dbReference>
<dbReference type="Pfam" id="PF10744">
    <property type="entry name" value="Med1"/>
    <property type="match status" value="1"/>
</dbReference>
<evidence type="ECO:0000256" key="6">
    <source>
        <dbReference type="ARBA" id="ARBA00023163"/>
    </source>
</evidence>
<feature type="compositionally biased region" description="Basic and acidic residues" evidence="10">
    <location>
        <begin position="171"/>
        <end position="188"/>
    </location>
</feature>
<evidence type="ECO:0000256" key="7">
    <source>
        <dbReference type="ARBA" id="ARBA00023242"/>
    </source>
</evidence>
<evidence type="ECO:0000256" key="3">
    <source>
        <dbReference type="ARBA" id="ARBA00020612"/>
    </source>
</evidence>
<evidence type="ECO:0000256" key="9">
    <source>
        <dbReference type="RuleBase" id="RU364059"/>
    </source>
</evidence>
<dbReference type="PANTHER" id="PTHR12881:SF10">
    <property type="entry name" value="MEDIATOR OF RNA POLYMERASE II TRANSCRIPTION SUBUNIT 1"/>
    <property type="match status" value="1"/>
</dbReference>
<keyword evidence="13" id="KW-1185">Reference proteome</keyword>
<dbReference type="GO" id="GO:0045944">
    <property type="term" value="P:positive regulation of transcription by RNA polymerase II"/>
    <property type="evidence" value="ECO:0007669"/>
    <property type="project" value="UniProtKB-ARBA"/>
</dbReference>
<proteinExistence type="inferred from homology"/>
<evidence type="ECO:0000259" key="11">
    <source>
        <dbReference type="Pfam" id="PF10744"/>
    </source>
</evidence>
<dbReference type="EMBL" id="JAPFRF010000009">
    <property type="protein sequence ID" value="KAJ7322687.1"/>
    <property type="molecule type" value="Genomic_DNA"/>
</dbReference>
<dbReference type="GO" id="GO:0042809">
    <property type="term" value="F:nuclear vitamin D receptor binding"/>
    <property type="evidence" value="ECO:0007669"/>
    <property type="project" value="TreeGrafter"/>
</dbReference>
<dbReference type="GO" id="GO:0016592">
    <property type="term" value="C:mediator complex"/>
    <property type="evidence" value="ECO:0007669"/>
    <property type="project" value="InterPro"/>
</dbReference>
<gene>
    <name evidence="12" type="ORF">JRQ81_018974</name>
</gene>
<evidence type="ECO:0000256" key="8">
    <source>
        <dbReference type="ARBA" id="ARBA00031254"/>
    </source>
</evidence>
<dbReference type="GO" id="GO:0097067">
    <property type="term" value="P:cellular response to thyroid hormone stimulus"/>
    <property type="evidence" value="ECO:0007669"/>
    <property type="project" value="TreeGrafter"/>
</dbReference>
<keyword evidence="6 9" id="KW-0804">Transcription</keyword>
<dbReference type="GO" id="GO:0003712">
    <property type="term" value="F:transcription coregulator activity"/>
    <property type="evidence" value="ECO:0007669"/>
    <property type="project" value="InterPro"/>
</dbReference>
<dbReference type="GO" id="GO:0042974">
    <property type="term" value="F:nuclear retinoic acid receptor binding"/>
    <property type="evidence" value="ECO:0007669"/>
    <property type="project" value="TreeGrafter"/>
</dbReference>
<keyword evidence="7 9" id="KW-0539">Nucleus</keyword>
<name>A0A9Q0XPK5_9SAUR</name>